<keyword evidence="8" id="KW-0139">CF(1)</keyword>
<evidence type="ECO:0000256" key="9">
    <source>
        <dbReference type="ARBA" id="ARBA00023310"/>
    </source>
</evidence>
<gene>
    <name evidence="11" type="ORF">G3570_07975</name>
</gene>
<dbReference type="PANTHER" id="PTHR11693">
    <property type="entry name" value="ATP SYNTHASE GAMMA CHAIN"/>
    <property type="match status" value="1"/>
</dbReference>
<evidence type="ECO:0000256" key="5">
    <source>
        <dbReference type="ARBA" id="ARBA00022781"/>
    </source>
</evidence>
<dbReference type="PANTHER" id="PTHR11693:SF22">
    <property type="entry name" value="ATP SYNTHASE SUBUNIT GAMMA, MITOCHONDRIAL"/>
    <property type="match status" value="1"/>
</dbReference>
<dbReference type="InterPro" id="IPR000131">
    <property type="entry name" value="ATP_synth_F1_gsu"/>
</dbReference>
<dbReference type="Proteomes" id="UP000473278">
    <property type="component" value="Unassembled WGS sequence"/>
</dbReference>
<evidence type="ECO:0000256" key="2">
    <source>
        <dbReference type="ARBA" id="ARBA00004170"/>
    </source>
</evidence>
<keyword evidence="4" id="KW-0813">Transport</keyword>
<comment type="caution">
    <text evidence="11">The sequence shown here is derived from an EMBL/GenBank/DDBJ whole genome shotgun (WGS) entry which is preliminary data.</text>
</comment>
<reference evidence="11 12" key="1">
    <citation type="submission" date="2020-02" db="EMBL/GenBank/DDBJ databases">
        <title>Balneolaceae bacterium YR4-1, complete genome.</title>
        <authorList>
            <person name="Li Y."/>
            <person name="Wu S."/>
        </authorList>
    </citation>
    <scope>NUCLEOTIDE SEQUENCE [LARGE SCALE GENOMIC DNA]</scope>
    <source>
        <strain evidence="11 12">YR4-1</strain>
    </source>
</reference>
<dbReference type="AlphaFoldDB" id="A0A6M1SX50"/>
<dbReference type="Pfam" id="PF00231">
    <property type="entry name" value="ATP-synt"/>
    <property type="match status" value="1"/>
</dbReference>
<evidence type="ECO:0000256" key="1">
    <source>
        <dbReference type="ARBA" id="ARBA00003456"/>
    </source>
</evidence>
<evidence type="ECO:0000256" key="7">
    <source>
        <dbReference type="ARBA" id="ARBA00023136"/>
    </source>
</evidence>
<evidence type="ECO:0000256" key="4">
    <source>
        <dbReference type="ARBA" id="ARBA00022448"/>
    </source>
</evidence>
<organism evidence="11 12">
    <name type="scientific">Halalkalibaculum roseum</name>
    <dbReference type="NCBI Taxonomy" id="2709311"/>
    <lineage>
        <taxon>Bacteria</taxon>
        <taxon>Pseudomonadati</taxon>
        <taxon>Balneolota</taxon>
        <taxon>Balneolia</taxon>
        <taxon>Balneolales</taxon>
        <taxon>Balneolaceae</taxon>
        <taxon>Halalkalibaculum</taxon>
    </lineage>
</organism>
<comment type="subcellular location">
    <subcellularLocation>
        <location evidence="2">Membrane</location>
        <topology evidence="2">Peripheral membrane protein</topology>
    </subcellularLocation>
</comment>
<keyword evidence="7" id="KW-0472">Membrane</keyword>
<keyword evidence="6" id="KW-0406">Ion transport</keyword>
<evidence type="ECO:0000313" key="11">
    <source>
        <dbReference type="EMBL" id="NGP76566.1"/>
    </source>
</evidence>
<dbReference type="NCBIfam" id="TIGR03323">
    <property type="entry name" value="alt_F1F0_F1_gam"/>
    <property type="match status" value="1"/>
</dbReference>
<keyword evidence="12" id="KW-1185">Reference proteome</keyword>
<name>A0A6M1SX50_9BACT</name>
<evidence type="ECO:0000256" key="8">
    <source>
        <dbReference type="ARBA" id="ARBA00023196"/>
    </source>
</evidence>
<accession>A0A6M1SX50</accession>
<dbReference type="RefSeq" id="WP_165141019.1">
    <property type="nucleotide sequence ID" value="NZ_JAALLT010000002.1"/>
</dbReference>
<dbReference type="InterPro" id="IPR035968">
    <property type="entry name" value="ATP_synth_F1_ATPase_gsu"/>
</dbReference>
<dbReference type="GO" id="GO:0045259">
    <property type="term" value="C:proton-transporting ATP synthase complex"/>
    <property type="evidence" value="ECO:0007669"/>
    <property type="project" value="UniProtKB-KW"/>
</dbReference>
<keyword evidence="5" id="KW-0375">Hydrogen ion transport</keyword>
<evidence type="ECO:0000256" key="10">
    <source>
        <dbReference type="SAM" id="Coils"/>
    </source>
</evidence>
<feature type="coiled-coil region" evidence="10">
    <location>
        <begin position="246"/>
        <end position="273"/>
    </location>
</feature>
<proteinExistence type="inferred from homology"/>
<evidence type="ECO:0000313" key="12">
    <source>
        <dbReference type="Proteomes" id="UP000473278"/>
    </source>
</evidence>
<protein>
    <submittedName>
        <fullName evidence="11">F0F1 ATP synthase subunit gamma</fullName>
    </submittedName>
</protein>
<evidence type="ECO:0000256" key="6">
    <source>
        <dbReference type="ARBA" id="ARBA00023065"/>
    </source>
</evidence>
<dbReference type="InterPro" id="IPR017709">
    <property type="entry name" value="Alt_ATP_synth_F1_gsu"/>
</dbReference>
<keyword evidence="10" id="KW-0175">Coiled coil</keyword>
<keyword evidence="9" id="KW-0066">ATP synthesis</keyword>
<comment type="similarity">
    <text evidence="3">Belongs to the ATPase gamma chain family.</text>
</comment>
<evidence type="ECO:0000256" key="3">
    <source>
        <dbReference type="ARBA" id="ARBA00007681"/>
    </source>
</evidence>
<dbReference type="SUPFAM" id="SSF52943">
    <property type="entry name" value="ATP synthase (F1-ATPase), gamma subunit"/>
    <property type="match status" value="1"/>
</dbReference>
<dbReference type="Gene3D" id="3.40.1380.10">
    <property type="match status" value="1"/>
</dbReference>
<dbReference type="Gene3D" id="1.10.287.80">
    <property type="entry name" value="ATP synthase, gamma subunit, helix hairpin domain"/>
    <property type="match status" value="1"/>
</dbReference>
<dbReference type="GO" id="GO:0046933">
    <property type="term" value="F:proton-transporting ATP synthase activity, rotational mechanism"/>
    <property type="evidence" value="ECO:0007669"/>
    <property type="project" value="InterPro"/>
</dbReference>
<comment type="function">
    <text evidence="1">Produces ATP from ADP in the presence of a proton gradient across the membrane. The gamma chain is believed to be important in regulating ATPase activity and the flow of protons through the CF(0) complex.</text>
</comment>
<sequence>MQTVEHYKRKIRNAKDLQSIVNTMKVLASVSIRQFEKASESLGEYYRTVEMGLQIVLGRTLLEEMPYVRSGKESSYIVIAVGSGQGLCGSFDERIMGFIEQQLHDENNSDSRFLVMGERLASQLEQRENVEKVFSLPGSVSGLNRFALQLLASVEELREKHEAGKVLIIHNKPVARGRYQPRLQYLLPLDRYWLNRLANKEWPTNNIPQFSMEPTELFSELVRQYLLVSLYRAMAESLAAEHTGRLNSMTVAEQKIEERLQELNKRYAGERHKAITEELLDIQSGYRAVAE</sequence>
<dbReference type="PRINTS" id="PR00126">
    <property type="entry name" value="ATPASEGAMMA"/>
</dbReference>
<dbReference type="EMBL" id="JAALLT010000002">
    <property type="protein sequence ID" value="NGP76566.1"/>
    <property type="molecule type" value="Genomic_DNA"/>
</dbReference>